<evidence type="ECO:0000256" key="4">
    <source>
        <dbReference type="PROSITE-ProRule" id="PRU00520"/>
    </source>
</evidence>
<accession>A0A1C2DJU1</accession>
<dbReference type="InterPro" id="IPR001792">
    <property type="entry name" value="Acylphosphatase-like_dom"/>
</dbReference>
<comment type="catalytic activity">
    <reaction evidence="3 4 5">
        <text>an acyl phosphate + H2O = a carboxylate + phosphate + H(+)</text>
        <dbReference type="Rhea" id="RHEA:14965"/>
        <dbReference type="ChEBI" id="CHEBI:15377"/>
        <dbReference type="ChEBI" id="CHEBI:15378"/>
        <dbReference type="ChEBI" id="CHEBI:29067"/>
        <dbReference type="ChEBI" id="CHEBI:43474"/>
        <dbReference type="ChEBI" id="CHEBI:59918"/>
        <dbReference type="EC" id="3.6.1.7"/>
    </reaction>
</comment>
<evidence type="ECO:0000259" key="7">
    <source>
        <dbReference type="PROSITE" id="PS51160"/>
    </source>
</evidence>
<organism evidence="8 9">
    <name type="scientific">Mesorhizobium hungaricum</name>
    <dbReference type="NCBI Taxonomy" id="1566387"/>
    <lineage>
        <taxon>Bacteria</taxon>
        <taxon>Pseudomonadati</taxon>
        <taxon>Pseudomonadota</taxon>
        <taxon>Alphaproteobacteria</taxon>
        <taxon>Hyphomicrobiales</taxon>
        <taxon>Phyllobacteriaceae</taxon>
        <taxon>Mesorhizobium</taxon>
    </lineage>
</organism>
<dbReference type="SUPFAM" id="SSF54975">
    <property type="entry name" value="Acylphosphatase/BLUF domain-like"/>
    <property type="match status" value="1"/>
</dbReference>
<protein>
    <recommendedName>
        <fullName evidence="2 4">Acylphosphatase</fullName>
        <ecNumber evidence="2 4">3.6.1.7</ecNumber>
    </recommendedName>
</protein>
<evidence type="ECO:0000256" key="2">
    <source>
        <dbReference type="ARBA" id="ARBA00012150"/>
    </source>
</evidence>
<dbReference type="InterPro" id="IPR020456">
    <property type="entry name" value="Acylphosphatase"/>
</dbReference>
<dbReference type="Proteomes" id="UP000094412">
    <property type="component" value="Unassembled WGS sequence"/>
</dbReference>
<dbReference type="PROSITE" id="PS00151">
    <property type="entry name" value="ACYLPHOSPHATASE_2"/>
    <property type="match status" value="1"/>
</dbReference>
<dbReference type="AlphaFoldDB" id="A0A1C2DJU1"/>
<dbReference type="EMBL" id="MDEO01000035">
    <property type="protein sequence ID" value="OCX15039.1"/>
    <property type="molecule type" value="Genomic_DNA"/>
</dbReference>
<dbReference type="PRINTS" id="PR00112">
    <property type="entry name" value="ACYLPHPHTASE"/>
</dbReference>
<comment type="caution">
    <text evidence="8">The sequence shown here is derived from an EMBL/GenBank/DDBJ whole genome shotgun (WGS) entry which is preliminary data.</text>
</comment>
<reference evidence="8 9" key="1">
    <citation type="submission" date="2016-08" db="EMBL/GenBank/DDBJ databases">
        <title>Whole genome sequence of Mesorhizobium sp. strain UASWS1009 isolated from industrial sewage.</title>
        <authorList>
            <person name="Crovadore J."/>
            <person name="Calmin G."/>
            <person name="Chablais R."/>
            <person name="Cochard B."/>
            <person name="Lefort F."/>
        </authorList>
    </citation>
    <scope>NUCLEOTIDE SEQUENCE [LARGE SCALE GENOMIC DNA]</scope>
    <source>
        <strain evidence="8 9">UASWS1009</strain>
    </source>
</reference>
<dbReference type="PANTHER" id="PTHR47268">
    <property type="entry name" value="ACYLPHOSPHATASE"/>
    <property type="match status" value="1"/>
</dbReference>
<name>A0A1C2DJU1_9HYPH</name>
<evidence type="ECO:0000256" key="3">
    <source>
        <dbReference type="ARBA" id="ARBA00047645"/>
    </source>
</evidence>
<sequence length="94" mass="9922">MSAAGAAVLVHVTGRVQGVGFRYWTLEEAVRLGIKGWVRNEPDGSVRALIVGSDEAVAAMLDAFRRGPPGAEVGNIEAAPADLPSRPVDFKITH</sequence>
<keyword evidence="4 5" id="KW-0378">Hydrolase</keyword>
<evidence type="ECO:0000256" key="1">
    <source>
        <dbReference type="ARBA" id="ARBA00005614"/>
    </source>
</evidence>
<dbReference type="EC" id="3.6.1.7" evidence="2 4"/>
<feature type="domain" description="Acylphosphatase-like" evidence="7">
    <location>
        <begin position="7"/>
        <end position="94"/>
    </location>
</feature>
<evidence type="ECO:0000256" key="5">
    <source>
        <dbReference type="RuleBase" id="RU000553"/>
    </source>
</evidence>
<keyword evidence="9" id="KW-1185">Reference proteome</keyword>
<dbReference type="Pfam" id="PF00708">
    <property type="entry name" value="Acylphosphatase"/>
    <property type="match status" value="1"/>
</dbReference>
<evidence type="ECO:0000313" key="9">
    <source>
        <dbReference type="Proteomes" id="UP000094412"/>
    </source>
</evidence>
<dbReference type="InterPro" id="IPR017968">
    <property type="entry name" value="Acylphosphatase_CS"/>
</dbReference>
<evidence type="ECO:0000313" key="8">
    <source>
        <dbReference type="EMBL" id="OCX15039.1"/>
    </source>
</evidence>
<feature type="active site" evidence="4">
    <location>
        <position position="22"/>
    </location>
</feature>
<dbReference type="PROSITE" id="PS00150">
    <property type="entry name" value="ACYLPHOSPHATASE_1"/>
    <property type="match status" value="1"/>
</dbReference>
<dbReference type="Gene3D" id="3.30.70.100">
    <property type="match status" value="1"/>
</dbReference>
<dbReference type="PANTHER" id="PTHR47268:SF4">
    <property type="entry name" value="ACYLPHOSPHATASE"/>
    <property type="match status" value="1"/>
</dbReference>
<comment type="similarity">
    <text evidence="1 6">Belongs to the acylphosphatase family.</text>
</comment>
<dbReference type="PROSITE" id="PS51160">
    <property type="entry name" value="ACYLPHOSPHATASE_3"/>
    <property type="match status" value="1"/>
</dbReference>
<dbReference type="RefSeq" id="WP_024926483.1">
    <property type="nucleotide sequence ID" value="NZ_MDEO01000035.1"/>
</dbReference>
<dbReference type="OrthoDB" id="5295388at2"/>
<dbReference type="GO" id="GO:0003998">
    <property type="term" value="F:acylphosphatase activity"/>
    <property type="evidence" value="ECO:0007669"/>
    <property type="project" value="UniProtKB-EC"/>
</dbReference>
<gene>
    <name evidence="8" type="ORF">QV13_21850</name>
</gene>
<evidence type="ECO:0000256" key="6">
    <source>
        <dbReference type="RuleBase" id="RU004168"/>
    </source>
</evidence>
<dbReference type="InterPro" id="IPR036046">
    <property type="entry name" value="Acylphosphatase-like_dom_sf"/>
</dbReference>
<proteinExistence type="inferred from homology"/>
<feature type="active site" evidence="4">
    <location>
        <position position="40"/>
    </location>
</feature>
<dbReference type="STRING" id="1566387.QV13_21850"/>
<dbReference type="NCBIfam" id="NF010999">
    <property type="entry name" value="PRK14425.1"/>
    <property type="match status" value="1"/>
</dbReference>